<keyword evidence="2" id="KW-1185">Reference proteome</keyword>
<dbReference type="Gramene" id="OMO99593">
    <property type="protein sequence ID" value="OMO99593"/>
    <property type="gene ID" value="CCACVL1_03714"/>
</dbReference>
<reference evidence="1 2" key="1">
    <citation type="submission" date="2013-09" db="EMBL/GenBank/DDBJ databases">
        <title>Corchorus capsularis genome sequencing.</title>
        <authorList>
            <person name="Alam M."/>
            <person name="Haque M.S."/>
            <person name="Islam M.S."/>
            <person name="Emdad E.M."/>
            <person name="Islam M.M."/>
            <person name="Ahmed B."/>
            <person name="Halim A."/>
            <person name="Hossen Q.M.M."/>
            <person name="Hossain M.Z."/>
            <person name="Ahmed R."/>
            <person name="Khan M.M."/>
            <person name="Islam R."/>
            <person name="Rashid M.M."/>
            <person name="Khan S.A."/>
            <person name="Rahman M.S."/>
            <person name="Alam M."/>
        </authorList>
    </citation>
    <scope>NUCLEOTIDE SEQUENCE [LARGE SCALE GENOMIC DNA]</scope>
    <source>
        <strain evidence="2">cv. CVL-1</strain>
        <tissue evidence="1">Whole seedling</tissue>
    </source>
</reference>
<proteinExistence type="predicted"/>
<sequence length="67" mass="7866">MAKFDHLKKRTCAYSVKRLGDFIVYLAKRLEKLQGEEIMIPQTGFCMIWIISRLESSIRKEEITKSS</sequence>
<dbReference type="AlphaFoldDB" id="A0A1R3JXP4"/>
<accession>A0A1R3JXP4</accession>
<gene>
    <name evidence="1" type="ORF">CCACVL1_03714</name>
</gene>
<evidence type="ECO:0000313" key="1">
    <source>
        <dbReference type="EMBL" id="OMO99593.1"/>
    </source>
</evidence>
<name>A0A1R3JXP4_COCAP</name>
<evidence type="ECO:0000313" key="2">
    <source>
        <dbReference type="Proteomes" id="UP000188268"/>
    </source>
</evidence>
<dbReference type="Proteomes" id="UP000188268">
    <property type="component" value="Unassembled WGS sequence"/>
</dbReference>
<comment type="caution">
    <text evidence="1">The sequence shown here is derived from an EMBL/GenBank/DDBJ whole genome shotgun (WGS) entry which is preliminary data.</text>
</comment>
<dbReference type="EMBL" id="AWWV01006833">
    <property type="protein sequence ID" value="OMO99593.1"/>
    <property type="molecule type" value="Genomic_DNA"/>
</dbReference>
<protein>
    <submittedName>
        <fullName evidence="1">Uncharacterized protein</fullName>
    </submittedName>
</protein>
<organism evidence="1 2">
    <name type="scientific">Corchorus capsularis</name>
    <name type="common">Jute</name>
    <dbReference type="NCBI Taxonomy" id="210143"/>
    <lineage>
        <taxon>Eukaryota</taxon>
        <taxon>Viridiplantae</taxon>
        <taxon>Streptophyta</taxon>
        <taxon>Embryophyta</taxon>
        <taxon>Tracheophyta</taxon>
        <taxon>Spermatophyta</taxon>
        <taxon>Magnoliopsida</taxon>
        <taxon>eudicotyledons</taxon>
        <taxon>Gunneridae</taxon>
        <taxon>Pentapetalae</taxon>
        <taxon>rosids</taxon>
        <taxon>malvids</taxon>
        <taxon>Malvales</taxon>
        <taxon>Malvaceae</taxon>
        <taxon>Grewioideae</taxon>
        <taxon>Apeibeae</taxon>
        <taxon>Corchorus</taxon>
    </lineage>
</organism>